<dbReference type="InterPro" id="IPR007219">
    <property type="entry name" value="XnlR_reg_dom"/>
</dbReference>
<dbReference type="SMART" id="SM00906">
    <property type="entry name" value="Fungal_trans"/>
    <property type="match status" value="1"/>
</dbReference>
<dbReference type="GO" id="GO:0006351">
    <property type="term" value="P:DNA-templated transcription"/>
    <property type="evidence" value="ECO:0007669"/>
    <property type="project" value="InterPro"/>
</dbReference>
<evidence type="ECO:0000256" key="1">
    <source>
        <dbReference type="ARBA" id="ARBA00004123"/>
    </source>
</evidence>
<dbReference type="PANTHER" id="PTHR31001">
    <property type="entry name" value="UNCHARACTERIZED TRANSCRIPTIONAL REGULATORY PROTEIN"/>
    <property type="match status" value="1"/>
</dbReference>
<organism evidence="6 7">
    <name type="scientific">Lineolata rhizophorae</name>
    <dbReference type="NCBI Taxonomy" id="578093"/>
    <lineage>
        <taxon>Eukaryota</taxon>
        <taxon>Fungi</taxon>
        <taxon>Dikarya</taxon>
        <taxon>Ascomycota</taxon>
        <taxon>Pezizomycotina</taxon>
        <taxon>Dothideomycetes</taxon>
        <taxon>Dothideomycetes incertae sedis</taxon>
        <taxon>Lineolatales</taxon>
        <taxon>Lineolataceae</taxon>
        <taxon>Lineolata</taxon>
    </lineage>
</organism>
<dbReference type="GO" id="GO:0003677">
    <property type="term" value="F:DNA binding"/>
    <property type="evidence" value="ECO:0007669"/>
    <property type="project" value="InterPro"/>
</dbReference>
<dbReference type="InterPro" id="IPR001138">
    <property type="entry name" value="Zn2Cys6_DnaBD"/>
</dbReference>
<keyword evidence="2" id="KW-0479">Metal-binding</keyword>
<proteinExistence type="predicted"/>
<dbReference type="AlphaFoldDB" id="A0A6A6NR90"/>
<reference evidence="6" key="1">
    <citation type="journal article" date="2020" name="Stud. Mycol.">
        <title>101 Dothideomycetes genomes: a test case for predicting lifestyles and emergence of pathogens.</title>
        <authorList>
            <person name="Haridas S."/>
            <person name="Albert R."/>
            <person name="Binder M."/>
            <person name="Bloem J."/>
            <person name="Labutti K."/>
            <person name="Salamov A."/>
            <person name="Andreopoulos B."/>
            <person name="Baker S."/>
            <person name="Barry K."/>
            <person name="Bills G."/>
            <person name="Bluhm B."/>
            <person name="Cannon C."/>
            <person name="Castanera R."/>
            <person name="Culley D."/>
            <person name="Daum C."/>
            <person name="Ezra D."/>
            <person name="Gonzalez J."/>
            <person name="Henrissat B."/>
            <person name="Kuo A."/>
            <person name="Liang C."/>
            <person name="Lipzen A."/>
            <person name="Lutzoni F."/>
            <person name="Magnuson J."/>
            <person name="Mondo S."/>
            <person name="Nolan M."/>
            <person name="Ohm R."/>
            <person name="Pangilinan J."/>
            <person name="Park H.-J."/>
            <person name="Ramirez L."/>
            <person name="Alfaro M."/>
            <person name="Sun H."/>
            <person name="Tritt A."/>
            <person name="Yoshinaga Y."/>
            <person name="Zwiers L.-H."/>
            <person name="Turgeon B."/>
            <person name="Goodwin S."/>
            <person name="Spatafora J."/>
            <person name="Crous P."/>
            <person name="Grigoriev I."/>
        </authorList>
    </citation>
    <scope>NUCLEOTIDE SEQUENCE</scope>
    <source>
        <strain evidence="6">ATCC 16933</strain>
    </source>
</reference>
<dbReference type="Proteomes" id="UP000799766">
    <property type="component" value="Unassembled WGS sequence"/>
</dbReference>
<feature type="non-terminal residue" evidence="6">
    <location>
        <position position="644"/>
    </location>
</feature>
<keyword evidence="3" id="KW-0539">Nucleus</keyword>
<dbReference type="PROSITE" id="PS00463">
    <property type="entry name" value="ZN2_CY6_FUNGAL_1"/>
    <property type="match status" value="1"/>
</dbReference>
<accession>A0A6A6NR90</accession>
<evidence type="ECO:0000256" key="3">
    <source>
        <dbReference type="ARBA" id="ARBA00023242"/>
    </source>
</evidence>
<feature type="region of interest" description="Disordered" evidence="4">
    <location>
        <begin position="1"/>
        <end position="25"/>
    </location>
</feature>
<feature type="domain" description="Zn(2)-C6 fungal-type" evidence="5">
    <location>
        <begin position="31"/>
        <end position="63"/>
    </location>
</feature>
<evidence type="ECO:0000313" key="7">
    <source>
        <dbReference type="Proteomes" id="UP000799766"/>
    </source>
</evidence>
<dbReference type="InterPro" id="IPR036864">
    <property type="entry name" value="Zn2-C6_fun-type_DNA-bd_sf"/>
</dbReference>
<dbReference type="InterPro" id="IPR050613">
    <property type="entry name" value="Sec_Metabolite_Reg"/>
</dbReference>
<keyword evidence="7" id="KW-1185">Reference proteome</keyword>
<dbReference type="GO" id="GO:0000981">
    <property type="term" value="F:DNA-binding transcription factor activity, RNA polymerase II-specific"/>
    <property type="evidence" value="ECO:0007669"/>
    <property type="project" value="InterPro"/>
</dbReference>
<dbReference type="SUPFAM" id="SSF57701">
    <property type="entry name" value="Zn2/Cys6 DNA-binding domain"/>
    <property type="match status" value="1"/>
</dbReference>
<dbReference type="Gene3D" id="4.10.240.10">
    <property type="entry name" value="Zn(2)-C6 fungal-type DNA-binding domain"/>
    <property type="match status" value="1"/>
</dbReference>
<comment type="subcellular location">
    <subcellularLocation>
        <location evidence="1">Nucleus</location>
    </subcellularLocation>
</comment>
<dbReference type="PROSITE" id="PS50048">
    <property type="entry name" value="ZN2_CY6_FUNGAL_2"/>
    <property type="match status" value="1"/>
</dbReference>
<dbReference type="PANTHER" id="PTHR31001:SF40">
    <property type="entry name" value="ZN(II)2CYS6 TRANSCRIPTION FACTOR (EUROFUNG)"/>
    <property type="match status" value="1"/>
</dbReference>
<dbReference type="Pfam" id="PF04082">
    <property type="entry name" value="Fungal_trans"/>
    <property type="match status" value="1"/>
</dbReference>
<dbReference type="GO" id="GO:0005634">
    <property type="term" value="C:nucleus"/>
    <property type="evidence" value="ECO:0007669"/>
    <property type="project" value="UniProtKB-SubCell"/>
</dbReference>
<protein>
    <recommendedName>
        <fullName evidence="5">Zn(2)-C6 fungal-type domain-containing protein</fullName>
    </recommendedName>
</protein>
<dbReference type="Pfam" id="PF00172">
    <property type="entry name" value="Zn_clus"/>
    <property type="match status" value="1"/>
</dbReference>
<feature type="compositionally biased region" description="Basic residues" evidence="4">
    <location>
        <begin position="1"/>
        <end position="12"/>
    </location>
</feature>
<evidence type="ECO:0000313" key="6">
    <source>
        <dbReference type="EMBL" id="KAF2453934.1"/>
    </source>
</evidence>
<evidence type="ECO:0000259" key="5">
    <source>
        <dbReference type="PROSITE" id="PS50048"/>
    </source>
</evidence>
<evidence type="ECO:0000256" key="4">
    <source>
        <dbReference type="SAM" id="MobiDB-lite"/>
    </source>
</evidence>
<evidence type="ECO:0000256" key="2">
    <source>
        <dbReference type="ARBA" id="ARBA00022723"/>
    </source>
</evidence>
<dbReference type="GO" id="GO:0008270">
    <property type="term" value="F:zinc ion binding"/>
    <property type="evidence" value="ECO:0007669"/>
    <property type="project" value="InterPro"/>
</dbReference>
<dbReference type="CDD" id="cd12148">
    <property type="entry name" value="fungal_TF_MHR"/>
    <property type="match status" value="1"/>
</dbReference>
<dbReference type="EMBL" id="MU001694">
    <property type="protein sequence ID" value="KAF2453934.1"/>
    <property type="molecule type" value="Genomic_DNA"/>
</dbReference>
<gene>
    <name evidence="6" type="ORF">BDY21DRAFT_292085</name>
</gene>
<dbReference type="OrthoDB" id="4898680at2759"/>
<name>A0A6A6NR90_9PEZI</name>
<dbReference type="SMART" id="SM00066">
    <property type="entry name" value="GAL4"/>
    <property type="match status" value="1"/>
</dbReference>
<dbReference type="CDD" id="cd00067">
    <property type="entry name" value="GAL4"/>
    <property type="match status" value="1"/>
</dbReference>
<sequence>MSRIKALSHLRTKAATPNLNPTHRRNGKLQACEPCRKAKLRCDHVMPVCGRCARLRKAPRCVYHPAPMTRGRAASVSASASASAFLPPRTGQPAELVQWDRQRSLSPRARSHLSPPPAPYGFLGVTSYSAVLAEHEKDDADDGLTVPGGYVVDAARVAKGVSILRLLRDVPKLDQFVSRWFNLCAGVVIVEPVVKHFMLNLWRVHGDVLQRQDQAELEKLSKFMWRNTAAAVSFDGSVTPTEWLDLWTGENLRFEAAGVIFVVVAMLCLNLQEWDPIFVDDCGEQIDRRLLATQMTKAADDCIAICRTLNAINDAYLWMLYECTVVTINLRGEDSGAAWRQMGEVVSSVTAFGLHQKIEVDDQTPLFLAECRKLVFICVYSRDKCISTMMGRPPRLSRRYCVMQLPLDVAGEELFATDFDLSKAFLDLDERGWNRKEELRRSTYARIWLDISKVREDILELSLGTSMERFAEQVQHVTVEAARSWNSLPLFVREDPTSVGHRPLHAIYLILIRLEYLHNDFLLQRALIKRTGAESGRLVDIARRMLSLVLSLADKRDFYLDFQTDFSYVLSSQGLPSAGLIAIELLKQEQLFGIAQTSLPRSEIIQDLSVFVSHLGAVKPVDGSYQSCHHGRRILKRILDRLLS</sequence>